<protein>
    <submittedName>
        <fullName evidence="2">Uncharacterized protein</fullName>
    </submittedName>
</protein>
<evidence type="ECO:0000256" key="1">
    <source>
        <dbReference type="SAM" id="SignalP"/>
    </source>
</evidence>
<feature type="signal peptide" evidence="1">
    <location>
        <begin position="1"/>
        <end position="26"/>
    </location>
</feature>
<dbReference type="PROSITE" id="PS51257">
    <property type="entry name" value="PROKAR_LIPOPROTEIN"/>
    <property type="match status" value="1"/>
</dbReference>
<reference evidence="2" key="2">
    <citation type="submission" date="2021-08" db="EMBL/GenBank/DDBJ databases">
        <authorList>
            <person name="Tani A."/>
            <person name="Ola A."/>
            <person name="Ogura Y."/>
            <person name="Katsura K."/>
            <person name="Hayashi T."/>
        </authorList>
    </citation>
    <scope>NUCLEOTIDE SEQUENCE</scope>
    <source>
        <strain evidence="2">DSM 14458</strain>
    </source>
</reference>
<keyword evidence="1" id="KW-0732">Signal</keyword>
<gene>
    <name evidence="2" type="ORF">BGCPKDLD_2479</name>
</gene>
<feature type="chain" id="PRO_5045984390" evidence="1">
    <location>
        <begin position="27"/>
        <end position="464"/>
    </location>
</feature>
<dbReference type="EMBL" id="BPRE01000007">
    <property type="protein sequence ID" value="GJE75892.1"/>
    <property type="molecule type" value="Genomic_DNA"/>
</dbReference>
<organism evidence="2 3">
    <name type="scientific">Methylorubrum suomiense</name>
    <dbReference type="NCBI Taxonomy" id="144191"/>
    <lineage>
        <taxon>Bacteria</taxon>
        <taxon>Pseudomonadati</taxon>
        <taxon>Pseudomonadota</taxon>
        <taxon>Alphaproteobacteria</taxon>
        <taxon>Hyphomicrobiales</taxon>
        <taxon>Methylobacteriaceae</taxon>
        <taxon>Methylorubrum</taxon>
    </lineage>
</organism>
<evidence type="ECO:0000313" key="2">
    <source>
        <dbReference type="EMBL" id="GJE75892.1"/>
    </source>
</evidence>
<reference evidence="2" key="1">
    <citation type="journal article" date="2021" name="Front. Microbiol.">
        <title>Comprehensive Comparative Genomics and Phenotyping of Methylobacterium Species.</title>
        <authorList>
            <person name="Alessa O."/>
            <person name="Ogura Y."/>
            <person name="Fujitani Y."/>
            <person name="Takami H."/>
            <person name="Hayashi T."/>
            <person name="Sahin N."/>
            <person name="Tani A."/>
        </authorList>
    </citation>
    <scope>NUCLEOTIDE SEQUENCE</scope>
    <source>
        <strain evidence="2">DSM 14458</strain>
    </source>
</reference>
<name>A0ABQ4UYX4_9HYPH</name>
<proteinExistence type="predicted"/>
<keyword evidence="3" id="KW-1185">Reference proteome</keyword>
<comment type="caution">
    <text evidence="2">The sequence shown here is derived from an EMBL/GenBank/DDBJ whole genome shotgun (WGS) entry which is preliminary data.</text>
</comment>
<evidence type="ECO:0000313" key="3">
    <source>
        <dbReference type="Proteomes" id="UP001055093"/>
    </source>
</evidence>
<accession>A0ABQ4UYX4</accession>
<sequence length="464" mass="48226">MIPMFRAALAALAVASCLFGSAPVLAQTFILPEIGLQNSGSQRSLAVKDRVSGTMAPMGYIDTATGKFVSAPGKFEIKTKSPADLSMAGEKNPNVIMFGAGNAISFCPSLSCVNGPPNGSIDPLFFDHQRASLFLSAQTQMDGQAEEQTLGITTTIKTGYAKPYTQSTAYALGDNVNVGNATYRVIQAGTTGATAVLPGSRPTDLPFNLTDGTVRWTWVNDAFINAKVGIYNETEVVAGGGQSWSQANNFMLQRGVIPTFHTNTELDFTNNSGTDCVAGVSNCLGLYIRMAGSNRSTSAISIEGVEETGRSLFGTRFVGPLADTTIDIGTTGTIGLGIGTFTAASFTNAAISDASTAPVGLNIAGAKSLAAIRVASTGAAGIDLRDGAFSGQQIIGKSFSIDGAGNGVFGNLSVTGQIYEPSPLIPATSVTACTKGQHSWDANYEYRCVATNTWKRVPYAAGSW</sequence>
<dbReference type="Proteomes" id="UP001055093">
    <property type="component" value="Unassembled WGS sequence"/>
</dbReference>
<dbReference type="RefSeq" id="WP_238308059.1">
    <property type="nucleotide sequence ID" value="NZ_BPRE01000007.1"/>
</dbReference>